<protein>
    <recommendedName>
        <fullName evidence="4">acid phosphatase</fullName>
        <ecNumber evidence="4">3.1.3.2</ecNumber>
    </recommendedName>
</protein>
<dbReference type="Pfam" id="PF22461">
    <property type="entry name" value="SLBB_2"/>
    <property type="match status" value="2"/>
</dbReference>
<dbReference type="PANTHER" id="PTHR33619:SF3">
    <property type="entry name" value="POLYSACCHARIDE EXPORT PROTEIN GFCE-RELATED"/>
    <property type="match status" value="1"/>
</dbReference>
<keyword evidence="9 19" id="KW-0732">Signal</keyword>
<evidence type="ECO:0000256" key="5">
    <source>
        <dbReference type="ARBA" id="ARBA00022448"/>
    </source>
</evidence>
<evidence type="ECO:0000313" key="21">
    <source>
        <dbReference type="EMBL" id="CAD7567712.1"/>
    </source>
</evidence>
<dbReference type="InterPro" id="IPR036196">
    <property type="entry name" value="Ptyr_pPase_sf"/>
</dbReference>
<feature type="active site" description="Nucleophile" evidence="18">
    <location>
        <position position="369"/>
    </location>
</feature>
<dbReference type="EC" id="3.1.3.2" evidence="4"/>
<evidence type="ECO:0000256" key="19">
    <source>
        <dbReference type="SAM" id="SignalP"/>
    </source>
</evidence>
<dbReference type="InterPro" id="IPR003715">
    <property type="entry name" value="Poly_export_N"/>
</dbReference>
<sequence>MKLIPLLVSATFLSGCTIEPGSHLSTSGKDVVEQQDSNFDIDKYVNVFPLTPSLVERMRPKPLVAQTNPALQNEIQNYEYRIGVGDVLTVTVWDHPELTTPAGQYRSASDTGNWVHSDGTIFYPYIGRVRVAGRTVGEVRDEVSRRLAQYIESPQVDVSIASFKSQKTYVTGSVTTSGQQPITNVPLTVLDAINAAGGLAADADWRNVVLTHNGREQRISLQALMQNGDLSQNHLLYPGDILYVPRNDDLKIFVMGEVKQQTTLKMDRSGMTLAEALGNAAGMDQTTSDATGVFVIRPLHGTDRNKIANIYQLNTKDAASMVMGTDFQLQPYDIVYVTSTPLTRWNRVIGQLIPTIAGPVMIKSVLVVCVGNICRSPTGERLFKRALPDLDVRSAGLGALVGHPADKTASEVAAAQGLSLEGHEAQQLTAEMCRNVDLILVMEKRHIEQVNRIDPAARGKTMLLGHWLNQKEIADPYRKSREAFEEIYGLLENATQKWVNVLSR</sequence>
<keyword evidence="8" id="KW-0812">Transmembrane</keyword>
<evidence type="ECO:0000256" key="4">
    <source>
        <dbReference type="ARBA" id="ARBA00012646"/>
    </source>
</evidence>
<dbReference type="InterPro" id="IPR040716">
    <property type="entry name" value="Wza_C"/>
</dbReference>
<dbReference type="Pfam" id="PF02563">
    <property type="entry name" value="Poly_export"/>
    <property type="match status" value="1"/>
</dbReference>
<dbReference type="SUPFAM" id="SSF52788">
    <property type="entry name" value="Phosphotyrosine protein phosphatases I"/>
    <property type="match status" value="1"/>
</dbReference>
<evidence type="ECO:0000256" key="18">
    <source>
        <dbReference type="PIRSR" id="PIRSR617867-1"/>
    </source>
</evidence>
<dbReference type="NCBIfam" id="NF011658">
    <property type="entry name" value="PRK15078.1"/>
    <property type="match status" value="1"/>
</dbReference>
<dbReference type="InterPro" id="IPR017867">
    <property type="entry name" value="Tyr_phospatase_low_mol_wt"/>
</dbReference>
<evidence type="ECO:0000256" key="15">
    <source>
        <dbReference type="ARBA" id="ARBA00023139"/>
    </source>
</evidence>
<organism evidence="21">
    <name type="scientific">Timema californicum</name>
    <name type="common">California timema</name>
    <name type="synonym">Walking stick</name>
    <dbReference type="NCBI Taxonomy" id="61474"/>
    <lineage>
        <taxon>Eukaryota</taxon>
        <taxon>Metazoa</taxon>
        <taxon>Ecdysozoa</taxon>
        <taxon>Arthropoda</taxon>
        <taxon>Hexapoda</taxon>
        <taxon>Insecta</taxon>
        <taxon>Pterygota</taxon>
        <taxon>Neoptera</taxon>
        <taxon>Polyneoptera</taxon>
        <taxon>Phasmatodea</taxon>
        <taxon>Timematodea</taxon>
        <taxon>Timematoidea</taxon>
        <taxon>Timematidae</taxon>
        <taxon>Timema</taxon>
    </lineage>
</organism>
<dbReference type="Pfam" id="PF01451">
    <property type="entry name" value="LMWPc"/>
    <property type="match status" value="1"/>
</dbReference>
<feature type="signal peptide" evidence="19">
    <location>
        <begin position="1"/>
        <end position="18"/>
    </location>
</feature>
<dbReference type="Gene3D" id="3.40.50.2300">
    <property type="match status" value="1"/>
</dbReference>
<dbReference type="SMART" id="SM00226">
    <property type="entry name" value="LMWPc"/>
    <property type="match status" value="1"/>
</dbReference>
<feature type="active site" evidence="18">
    <location>
        <position position="375"/>
    </location>
</feature>
<gene>
    <name evidence="21" type="ORF">TCMB3V08_LOCUS494</name>
</gene>
<dbReference type="GO" id="GO:0015159">
    <property type="term" value="F:polysaccharide transmembrane transporter activity"/>
    <property type="evidence" value="ECO:0007669"/>
    <property type="project" value="InterPro"/>
</dbReference>
<dbReference type="InterPro" id="IPR054765">
    <property type="entry name" value="SLBB_dom"/>
</dbReference>
<evidence type="ECO:0000256" key="6">
    <source>
        <dbReference type="ARBA" id="ARBA00022452"/>
    </source>
</evidence>
<dbReference type="InterPro" id="IPR049712">
    <property type="entry name" value="Poly_export"/>
</dbReference>
<keyword evidence="6" id="KW-1134">Transmembrane beta strand</keyword>
<evidence type="ECO:0000256" key="16">
    <source>
        <dbReference type="ARBA" id="ARBA00023237"/>
    </source>
</evidence>
<evidence type="ECO:0000256" key="17">
    <source>
        <dbReference type="ARBA" id="ARBA00023288"/>
    </source>
</evidence>
<evidence type="ECO:0000256" key="13">
    <source>
        <dbReference type="ARBA" id="ARBA00023114"/>
    </source>
</evidence>
<keyword evidence="10" id="KW-0378">Hydrolase</keyword>
<dbReference type="Pfam" id="PF18412">
    <property type="entry name" value="Wza_C"/>
    <property type="match status" value="1"/>
</dbReference>
<evidence type="ECO:0000256" key="10">
    <source>
        <dbReference type="ARBA" id="ARBA00022801"/>
    </source>
</evidence>
<dbReference type="AlphaFoldDB" id="A0A7R9P2Z4"/>
<proteinExistence type="inferred from homology"/>
<comment type="similarity">
    <text evidence="3">Belongs to the low molecular weight phosphotyrosine protein phosphatase family.</text>
</comment>
<accession>A0A7R9P2Z4</accession>
<dbReference type="InterPro" id="IPR023485">
    <property type="entry name" value="Ptyr_pPase"/>
</dbReference>
<keyword evidence="12" id="KW-0406">Ion transport</keyword>
<keyword evidence="7" id="KW-0762">Sugar transport</keyword>
<dbReference type="GO" id="GO:0015288">
    <property type="term" value="F:porin activity"/>
    <property type="evidence" value="ECO:0007669"/>
    <property type="project" value="UniProtKB-KW"/>
</dbReference>
<feature type="active site" description="Proton donor" evidence="18">
    <location>
        <position position="475"/>
    </location>
</feature>
<evidence type="ECO:0000256" key="14">
    <source>
        <dbReference type="ARBA" id="ARBA00023136"/>
    </source>
</evidence>
<name>A0A7R9P2Z4_TIMCA</name>
<evidence type="ECO:0000256" key="8">
    <source>
        <dbReference type="ARBA" id="ARBA00022692"/>
    </source>
</evidence>
<keyword evidence="13" id="KW-0626">Porin</keyword>
<keyword evidence="15" id="KW-0564">Palmitate</keyword>
<comment type="similarity">
    <text evidence="2">Belongs to the BexD/CtrA/VexA family.</text>
</comment>
<dbReference type="PROSITE" id="PS51257">
    <property type="entry name" value="PROKAR_LIPOPROTEIN"/>
    <property type="match status" value="1"/>
</dbReference>
<keyword evidence="16" id="KW-0998">Cell outer membrane</keyword>
<evidence type="ECO:0000256" key="7">
    <source>
        <dbReference type="ARBA" id="ARBA00022597"/>
    </source>
</evidence>
<dbReference type="FunFam" id="3.40.50.2300:FF:000041">
    <property type="entry name" value="Low molecular weight protein-tyrosine-phosphatase"/>
    <property type="match status" value="1"/>
</dbReference>
<evidence type="ECO:0000256" key="9">
    <source>
        <dbReference type="ARBA" id="ARBA00022729"/>
    </source>
</evidence>
<dbReference type="Gene3D" id="1.20.5.70">
    <property type="match status" value="1"/>
</dbReference>
<comment type="subcellular location">
    <subcellularLocation>
        <location evidence="1">Cell outer membrane</location>
        <topology evidence="1">Multi-pass membrane protein</topology>
    </subcellularLocation>
</comment>
<dbReference type="EMBL" id="OE179149">
    <property type="protein sequence ID" value="CAD7567712.1"/>
    <property type="molecule type" value="Genomic_DNA"/>
</dbReference>
<dbReference type="CDD" id="cd16343">
    <property type="entry name" value="LMWPTP"/>
    <property type="match status" value="1"/>
</dbReference>
<keyword evidence="14" id="KW-0472">Membrane</keyword>
<keyword evidence="17" id="KW-0449">Lipoprotein</keyword>
<dbReference type="Gene3D" id="3.10.560.10">
    <property type="entry name" value="Outer membrane lipoprotein wza domain like"/>
    <property type="match status" value="2"/>
</dbReference>
<keyword evidence="11" id="KW-0625">Polysaccharide transport</keyword>
<dbReference type="GO" id="GO:0006811">
    <property type="term" value="P:monoatomic ion transport"/>
    <property type="evidence" value="ECO:0007669"/>
    <property type="project" value="UniProtKB-KW"/>
</dbReference>
<dbReference type="GO" id="GO:0046930">
    <property type="term" value="C:pore complex"/>
    <property type="evidence" value="ECO:0007669"/>
    <property type="project" value="UniProtKB-KW"/>
</dbReference>
<evidence type="ECO:0000259" key="20">
    <source>
        <dbReference type="SMART" id="SM00226"/>
    </source>
</evidence>
<feature type="domain" description="Phosphotyrosine protein phosphatase I" evidence="20">
    <location>
        <begin position="363"/>
        <end position="501"/>
    </location>
</feature>
<evidence type="ECO:0000256" key="3">
    <source>
        <dbReference type="ARBA" id="ARBA00011063"/>
    </source>
</evidence>
<dbReference type="PANTHER" id="PTHR33619">
    <property type="entry name" value="POLYSACCHARIDE EXPORT PROTEIN GFCE-RELATED"/>
    <property type="match status" value="1"/>
</dbReference>
<evidence type="ECO:0000256" key="2">
    <source>
        <dbReference type="ARBA" id="ARBA00009450"/>
    </source>
</evidence>
<evidence type="ECO:0000256" key="1">
    <source>
        <dbReference type="ARBA" id="ARBA00004571"/>
    </source>
</evidence>
<evidence type="ECO:0000256" key="12">
    <source>
        <dbReference type="ARBA" id="ARBA00023065"/>
    </source>
</evidence>
<dbReference type="PRINTS" id="PR00719">
    <property type="entry name" value="LMWPTPASE"/>
</dbReference>
<dbReference type="Gene3D" id="3.30.1950.10">
    <property type="entry name" value="wza like domain"/>
    <property type="match status" value="1"/>
</dbReference>
<evidence type="ECO:0000256" key="11">
    <source>
        <dbReference type="ARBA" id="ARBA00023047"/>
    </source>
</evidence>
<dbReference type="GO" id="GO:0004725">
    <property type="term" value="F:protein tyrosine phosphatase activity"/>
    <property type="evidence" value="ECO:0007669"/>
    <property type="project" value="InterPro"/>
</dbReference>
<keyword evidence="5" id="KW-0813">Transport</keyword>
<dbReference type="GO" id="GO:0003993">
    <property type="term" value="F:acid phosphatase activity"/>
    <property type="evidence" value="ECO:0007669"/>
    <property type="project" value="UniProtKB-EC"/>
</dbReference>
<feature type="chain" id="PRO_5030759921" description="acid phosphatase" evidence="19">
    <location>
        <begin position="19"/>
        <end position="504"/>
    </location>
</feature>
<reference evidence="21" key="1">
    <citation type="submission" date="2020-11" db="EMBL/GenBank/DDBJ databases">
        <authorList>
            <person name="Tran Van P."/>
        </authorList>
    </citation>
    <scope>NUCLEOTIDE SEQUENCE</scope>
</reference>